<dbReference type="InterPro" id="IPR008979">
    <property type="entry name" value="Galactose-bd-like_sf"/>
</dbReference>
<dbReference type="PANTHER" id="PTHR43399:SF4">
    <property type="entry name" value="CELL WALL-ASSOCIATED PROTEASE"/>
    <property type="match status" value="1"/>
</dbReference>
<dbReference type="OrthoDB" id="9792152at2"/>
<feature type="active site" description="Charge relay system" evidence="5">
    <location>
        <position position="157"/>
    </location>
</feature>
<dbReference type="PANTHER" id="PTHR43399">
    <property type="entry name" value="SUBTILISIN-RELATED"/>
    <property type="match status" value="1"/>
</dbReference>
<dbReference type="EMBL" id="FTNM01000001">
    <property type="protein sequence ID" value="SIQ62872.1"/>
    <property type="molecule type" value="Genomic_DNA"/>
</dbReference>
<evidence type="ECO:0000256" key="4">
    <source>
        <dbReference type="ARBA" id="ARBA00022825"/>
    </source>
</evidence>
<dbReference type="PRINTS" id="PR00723">
    <property type="entry name" value="SUBTILISIN"/>
</dbReference>
<dbReference type="Proteomes" id="UP000185924">
    <property type="component" value="Unassembled WGS sequence"/>
</dbReference>
<evidence type="ECO:0000256" key="3">
    <source>
        <dbReference type="ARBA" id="ARBA00022801"/>
    </source>
</evidence>
<keyword evidence="4 5" id="KW-0720">Serine protease</keyword>
<feature type="domain" description="GEVED" evidence="9">
    <location>
        <begin position="662"/>
        <end position="740"/>
    </location>
</feature>
<dbReference type="Gene3D" id="2.60.120.380">
    <property type="match status" value="1"/>
</dbReference>
<dbReference type="InterPro" id="IPR034058">
    <property type="entry name" value="TagA/B/C/D_pept_dom"/>
</dbReference>
<dbReference type="PROSITE" id="PS00138">
    <property type="entry name" value="SUBTILASE_SER"/>
    <property type="match status" value="1"/>
</dbReference>
<dbReference type="InterPro" id="IPR051048">
    <property type="entry name" value="Peptidase_S8/S53_subtilisin"/>
</dbReference>
<evidence type="ECO:0000259" key="9">
    <source>
        <dbReference type="Pfam" id="PF20009"/>
    </source>
</evidence>
<proteinExistence type="inferred from homology"/>
<dbReference type="CDD" id="cd04842">
    <property type="entry name" value="Peptidases_S8_Kp43_protease"/>
    <property type="match status" value="1"/>
</dbReference>
<dbReference type="Pfam" id="PF00082">
    <property type="entry name" value="Peptidase_S8"/>
    <property type="match status" value="1"/>
</dbReference>
<feature type="chain" id="PRO_5012501043" evidence="6">
    <location>
        <begin position="22"/>
        <end position="1253"/>
    </location>
</feature>
<dbReference type="RefSeq" id="WP_076421153.1">
    <property type="nucleotide sequence ID" value="NZ_FTNM01000001.1"/>
</dbReference>
<dbReference type="STRING" id="1077936.SAMN05421545_0796"/>
<dbReference type="InterPro" id="IPR045474">
    <property type="entry name" value="GEVED"/>
</dbReference>
<gene>
    <name evidence="10" type="ORF">SAMN05421545_0796</name>
</gene>
<evidence type="ECO:0000313" key="11">
    <source>
        <dbReference type="Proteomes" id="UP000185924"/>
    </source>
</evidence>
<dbReference type="NCBIfam" id="TIGR04183">
    <property type="entry name" value="Por_Secre_tail"/>
    <property type="match status" value="1"/>
</dbReference>
<dbReference type="InterPro" id="IPR000209">
    <property type="entry name" value="Peptidase_S8/S53_dom"/>
</dbReference>
<evidence type="ECO:0000256" key="1">
    <source>
        <dbReference type="ARBA" id="ARBA00011073"/>
    </source>
</evidence>
<dbReference type="GO" id="GO:0006508">
    <property type="term" value="P:proteolysis"/>
    <property type="evidence" value="ECO:0007669"/>
    <property type="project" value="UniProtKB-KW"/>
</dbReference>
<dbReference type="PROSITE" id="PS51892">
    <property type="entry name" value="SUBTILASE"/>
    <property type="match status" value="1"/>
</dbReference>
<dbReference type="SUPFAM" id="SSF52743">
    <property type="entry name" value="Subtilisin-like"/>
    <property type="match status" value="1"/>
</dbReference>
<evidence type="ECO:0000313" key="10">
    <source>
        <dbReference type="EMBL" id="SIQ62872.1"/>
    </source>
</evidence>
<keyword evidence="6" id="KW-0732">Signal</keyword>
<dbReference type="InterPro" id="IPR026444">
    <property type="entry name" value="Secre_tail"/>
</dbReference>
<comment type="similarity">
    <text evidence="1 5">Belongs to the peptidase S8 family.</text>
</comment>
<dbReference type="Gene3D" id="3.40.50.200">
    <property type="entry name" value="Peptidase S8/S53 domain"/>
    <property type="match status" value="1"/>
</dbReference>
<feature type="domain" description="Secretion system C-terminal sorting" evidence="8">
    <location>
        <begin position="1177"/>
        <end position="1250"/>
    </location>
</feature>
<dbReference type="SUPFAM" id="SSF49785">
    <property type="entry name" value="Galactose-binding domain-like"/>
    <property type="match status" value="1"/>
</dbReference>
<keyword evidence="11" id="KW-1185">Reference proteome</keyword>
<organism evidence="10 11">
    <name type="scientific">Pontibacter lucknowensis</name>
    <dbReference type="NCBI Taxonomy" id="1077936"/>
    <lineage>
        <taxon>Bacteria</taxon>
        <taxon>Pseudomonadati</taxon>
        <taxon>Bacteroidota</taxon>
        <taxon>Cytophagia</taxon>
        <taxon>Cytophagales</taxon>
        <taxon>Hymenobacteraceae</taxon>
        <taxon>Pontibacter</taxon>
    </lineage>
</organism>
<dbReference type="GO" id="GO:0004252">
    <property type="term" value="F:serine-type endopeptidase activity"/>
    <property type="evidence" value="ECO:0007669"/>
    <property type="project" value="UniProtKB-UniRule"/>
</dbReference>
<feature type="domain" description="Peptidase S8/S53" evidence="7">
    <location>
        <begin position="144"/>
        <end position="445"/>
    </location>
</feature>
<dbReference type="InterPro" id="IPR023828">
    <property type="entry name" value="Peptidase_S8_Ser-AS"/>
</dbReference>
<evidence type="ECO:0000256" key="6">
    <source>
        <dbReference type="SAM" id="SignalP"/>
    </source>
</evidence>
<keyword evidence="3 5" id="KW-0378">Hydrolase</keyword>
<evidence type="ECO:0000259" key="8">
    <source>
        <dbReference type="Pfam" id="PF18962"/>
    </source>
</evidence>
<feature type="active site" description="Charge relay system" evidence="5">
    <location>
        <position position="130"/>
    </location>
</feature>
<dbReference type="InterPro" id="IPR036852">
    <property type="entry name" value="Peptidase_S8/S53_dom_sf"/>
</dbReference>
<keyword evidence="2 5" id="KW-0645">Protease</keyword>
<dbReference type="Pfam" id="PF18962">
    <property type="entry name" value="Por_Secre_tail"/>
    <property type="match status" value="1"/>
</dbReference>
<accession>A0A1N6UB82</accession>
<reference evidence="11" key="1">
    <citation type="submission" date="2017-01" db="EMBL/GenBank/DDBJ databases">
        <authorList>
            <person name="Varghese N."/>
            <person name="Submissions S."/>
        </authorList>
    </citation>
    <scope>NUCLEOTIDE SEQUENCE [LARGE SCALE GENOMIC DNA]</scope>
    <source>
        <strain evidence="11">DM9</strain>
    </source>
</reference>
<dbReference type="InterPro" id="IPR015500">
    <property type="entry name" value="Peptidase_S8_subtilisin-rel"/>
</dbReference>
<dbReference type="AlphaFoldDB" id="A0A1N6UB82"/>
<evidence type="ECO:0000256" key="5">
    <source>
        <dbReference type="PROSITE-ProRule" id="PRU01240"/>
    </source>
</evidence>
<protein>
    <submittedName>
        <fullName evidence="10">Por secretion system C-terminal sorting domain-containing protein</fullName>
    </submittedName>
</protein>
<dbReference type="Pfam" id="PF20009">
    <property type="entry name" value="GEVED"/>
    <property type="match status" value="1"/>
</dbReference>
<feature type="active site" description="Charge relay system" evidence="5">
    <location>
        <position position="390"/>
    </location>
</feature>
<evidence type="ECO:0000256" key="2">
    <source>
        <dbReference type="ARBA" id="ARBA00022670"/>
    </source>
</evidence>
<feature type="signal peptide" evidence="6">
    <location>
        <begin position="1"/>
        <end position="21"/>
    </location>
</feature>
<name>A0A1N6UB82_9BACT</name>
<sequence>MRGLSLWLMAAALATTSVSFAQQSSSVPVRANVQELGRIAAAEDKSYRTKRAEAIALAKRNGWEIEKTYKDGTHISLQSLDELGMPVYYITYNNNAAITTRTNQLWTGGKLGLNLSGASNSVTDKMGIWDGGLVRESHVELRGRIEQKDKPSKLNDHATHVAGTLIASGQSLMAKGMAHGVKKLHAYDFNNSPSEMAEAAQANMLVSNHSYGTIAGWRYNSERKGTDEDPYWEWWGTPQVSETEDYKFGYYDETAVSWDRIAYNAPYFLIVKSGGNNRQEPGPAVGKPYMQRNSNGNFTLVAQRPGNISSNNGYDGIATYGTAKNILTVGAVNSLPNGYNQPSDVKITSFSSFGPTDDGRIKPDLVGGGERILSTTSASDNSYKALSGTSMAAPNISGSLLLLQEHYANLNNGKFMRAATLKGLAIHTADEAGDAPGPDYMHGWGLLNASRAATMISNTQNTHLIQERNLEQGKTYTLEVVASGTGPLVATISWTDPEGAAHSMYSALNNRSPRLINDLDIRVTNRGNTIMPWVLNPNAPELPAVQGDNLVDNVEQVLIPNAIPGETYTITVSHKRTLQKGPQEYSLLVSGMGGTAYCASTPTSEAGSRISKIVFDGITTSFEGCATYRLQEEMLLSFEPGQTKTVSFELGTCGANASKAAKVYVDWNGNGSFEDQGEEAAASGVTNGVGMFNANISAPSFLQPGYMTRLRVVLVETSTPAGISSCGTYTRGETQDYIIQITKPSTDVALEQVMPVGSSLCAGTNQQFLVTIRNNGLRDQKNIPVTLEVYRSGSKVAAMTTVYTKMLKSFATDEVLLTADFQTEAGATYELIASAGTTSDAVPENNTLSKTYGVGGNTTVAQAVATRCGDQPSYTLTGTGDGTIFWYNTASGGTPIAAGNSTSIATSSVNGTLYASLNDFSATVGPATKKFATGGGYNQFTPDVIVDAKAPMLLESARLYIGNPGKITFTAYNSNGSPVSSRTITVEATRSSPAPGVQEDDPNDQGEVYYLGLELPEAGTYNIAITYDHANGATIYRNNAGVTGYPFGVSNVFTITGTTANPGALSYYYYFYDLKVRALGCISPRVAVPVENGSPLPTPVISRQGLSLQSSAADGNQWYLNSQPIPGATEQTYTPTESGDYSVQAQWKGCVSTRSQIYTFAYQANGRELKKELVASPNPSTGVFKVQFETAQQEDLYLNVTDMLGNLIYTRKVAGFNGFYEANIDLSARSSGIYLLRVKFGNQAFTQKLVLQR</sequence>
<evidence type="ECO:0000259" key="7">
    <source>
        <dbReference type="Pfam" id="PF00082"/>
    </source>
</evidence>